<protein>
    <submittedName>
        <fullName evidence="2">Uncharacterized protein</fullName>
    </submittedName>
</protein>
<dbReference type="EMBL" id="BAABIA010000008">
    <property type="protein sequence ID" value="GAA5145985.1"/>
    <property type="molecule type" value="Genomic_DNA"/>
</dbReference>
<feature type="transmembrane region" description="Helical" evidence="1">
    <location>
        <begin position="94"/>
        <end position="115"/>
    </location>
</feature>
<keyword evidence="1" id="KW-0472">Membrane</keyword>
<evidence type="ECO:0000313" key="2">
    <source>
        <dbReference type="EMBL" id="GAA5145985.1"/>
    </source>
</evidence>
<dbReference type="Proteomes" id="UP001499852">
    <property type="component" value="Unassembled WGS sequence"/>
</dbReference>
<feature type="transmembrane region" description="Helical" evidence="1">
    <location>
        <begin position="18"/>
        <end position="38"/>
    </location>
</feature>
<proteinExistence type="predicted"/>
<accession>A0ABP9PKU8</accession>
<evidence type="ECO:0000313" key="3">
    <source>
        <dbReference type="Proteomes" id="UP001499852"/>
    </source>
</evidence>
<keyword evidence="1" id="KW-1133">Transmembrane helix</keyword>
<keyword evidence="1" id="KW-0812">Transmembrane</keyword>
<sequence length="118" mass="12982">MNLLGSTTEVILSAAQTVLGRLVCCYGACWLGMLIPAIPQAIHEGDPDMLLAVLLKPWIIVPVAFLSLFSATGLLVYPLCIAFTIYFVREELSFKWLLVPMVLIALDTALIGYRWGIL</sequence>
<reference evidence="3" key="1">
    <citation type="journal article" date="2019" name="Int. J. Syst. Evol. Microbiol.">
        <title>The Global Catalogue of Microorganisms (GCM) 10K type strain sequencing project: providing services to taxonomists for standard genome sequencing and annotation.</title>
        <authorList>
            <consortium name="The Broad Institute Genomics Platform"/>
            <consortium name="The Broad Institute Genome Sequencing Center for Infectious Disease"/>
            <person name="Wu L."/>
            <person name="Ma J."/>
        </authorList>
    </citation>
    <scope>NUCLEOTIDE SEQUENCE [LARGE SCALE GENOMIC DNA]</scope>
    <source>
        <strain evidence="3">JCM 18053</strain>
    </source>
</reference>
<keyword evidence="3" id="KW-1185">Reference proteome</keyword>
<name>A0ABP9PKU8_9BACT</name>
<gene>
    <name evidence="2" type="ORF">GCM10023213_38390</name>
</gene>
<evidence type="ECO:0000256" key="1">
    <source>
        <dbReference type="SAM" id="Phobius"/>
    </source>
</evidence>
<comment type="caution">
    <text evidence="2">The sequence shown here is derived from an EMBL/GenBank/DDBJ whole genome shotgun (WGS) entry which is preliminary data.</text>
</comment>
<organism evidence="2 3">
    <name type="scientific">Prosthecobacter algae</name>
    <dbReference type="NCBI Taxonomy" id="1144682"/>
    <lineage>
        <taxon>Bacteria</taxon>
        <taxon>Pseudomonadati</taxon>
        <taxon>Verrucomicrobiota</taxon>
        <taxon>Verrucomicrobiia</taxon>
        <taxon>Verrucomicrobiales</taxon>
        <taxon>Verrucomicrobiaceae</taxon>
        <taxon>Prosthecobacter</taxon>
    </lineage>
</organism>
<feature type="transmembrane region" description="Helical" evidence="1">
    <location>
        <begin position="58"/>
        <end position="87"/>
    </location>
</feature>